<keyword evidence="3" id="KW-0812">Transmembrane</keyword>
<dbReference type="PANTHER" id="PTHR43819">
    <property type="entry name" value="ARCHAEAL-TYPE GLUTAMATE SYNTHASE [NADPH]"/>
    <property type="match status" value="1"/>
</dbReference>
<dbReference type="GO" id="GO:0006537">
    <property type="term" value="P:glutamate biosynthetic process"/>
    <property type="evidence" value="ECO:0007669"/>
    <property type="project" value="InterPro"/>
</dbReference>
<dbReference type="GO" id="GO:0015930">
    <property type="term" value="F:glutamate synthase activity"/>
    <property type="evidence" value="ECO:0007669"/>
    <property type="project" value="InterPro"/>
</dbReference>
<comment type="similarity">
    <text evidence="1 2">Belongs to the glutamate synthase family.</text>
</comment>
<evidence type="ECO:0000256" key="2">
    <source>
        <dbReference type="PIRNR" id="PIRNR006429"/>
    </source>
</evidence>
<keyword evidence="3" id="KW-0472">Membrane</keyword>
<dbReference type="Pfam" id="PF01645">
    <property type="entry name" value="Glu_synthase"/>
    <property type="match status" value="1"/>
</dbReference>
<dbReference type="RefSeq" id="WP_184002899.1">
    <property type="nucleotide sequence ID" value="NZ_BAABIF010000013.1"/>
</dbReference>
<dbReference type="PIRSF" id="PIRSF006429">
    <property type="entry name" value="GOGAT_lg_2"/>
    <property type="match status" value="1"/>
</dbReference>
<dbReference type="InterPro" id="IPR024188">
    <property type="entry name" value="GltB"/>
</dbReference>
<gene>
    <name evidence="5" type="ORF">FHR23_001746</name>
</gene>
<dbReference type="InterPro" id="IPR013785">
    <property type="entry name" value="Aldolase_TIM"/>
</dbReference>
<dbReference type="SUPFAM" id="SSF51395">
    <property type="entry name" value="FMN-linked oxidoreductases"/>
    <property type="match status" value="1"/>
</dbReference>
<comment type="caution">
    <text evidence="5">The sequence shown here is derived from an EMBL/GenBank/DDBJ whole genome shotgun (WGS) entry which is preliminary data.</text>
</comment>
<evidence type="ECO:0000259" key="4">
    <source>
        <dbReference type="Pfam" id="PF01645"/>
    </source>
</evidence>
<keyword evidence="6" id="KW-1185">Reference proteome</keyword>
<dbReference type="InterPro" id="IPR002932">
    <property type="entry name" value="Glu_synthdom"/>
</dbReference>
<feature type="transmembrane region" description="Helical" evidence="3">
    <location>
        <begin position="44"/>
        <end position="62"/>
    </location>
</feature>
<sequence>MAKDALGKTLFEDHPLSRNILFWTSLVLTGVLLVLGIYLDDGFLWGWIVTLPVLVLTVIDLFQQQHSLRRNYPGSARFRWFFEWLRPYLRSYIVEADLEGRPFNLDQRALVYARAKDQVDAHPFGTELDVYSGEYEWLAHSIAPNDAAEKDSRVQVGTDQCSKPYAASRLNISAMSFGALGANAIEALNLGAKQGGFYHDTGEGGISPYHRKHGGDLVWELGSGYFGCRDSDGKFDAERFRDAAQSDQIRMTEIKLSQGAKPGHGGMLPGPKVTPEIAKTRHVEPWQDCLSPPGHSAFSTPVEMLEFAARMRDLSGGKPVGVKLCVGYPHELFAVIKAMLKTGILLDFIVIDGAEGGTGAAPTELSDRVGMPLREGLALARNALVGTRLKDKVKLAASGKVVSGAAIAMNAALGADWCNAARGFMFSLGCVQSMRCHTGTCPTGIATQSEARQRGLVVPDKAQRVMRFHRATLNALHDITVAAGLSSPDEFQPWHLRQRVSVAEMKSMDQIYRFVQPGELLDDPDSTPYADWWRMADADSFRATREHVPA</sequence>
<keyword evidence="3" id="KW-1133">Transmembrane helix</keyword>
<dbReference type="CDD" id="cd02808">
    <property type="entry name" value="GltS_FMN"/>
    <property type="match status" value="1"/>
</dbReference>
<evidence type="ECO:0000256" key="3">
    <source>
        <dbReference type="SAM" id="Phobius"/>
    </source>
</evidence>
<dbReference type="AlphaFoldDB" id="A0A840YYV1"/>
<dbReference type="Proteomes" id="UP000554342">
    <property type="component" value="Unassembled WGS sequence"/>
</dbReference>
<evidence type="ECO:0000256" key="1">
    <source>
        <dbReference type="ARBA" id="ARBA00009716"/>
    </source>
</evidence>
<accession>A0A840YYV1</accession>
<dbReference type="PIRSF" id="PIRSF500060">
    <property type="entry name" value="UCP500060"/>
    <property type="match status" value="1"/>
</dbReference>
<dbReference type="PANTHER" id="PTHR43819:SF1">
    <property type="entry name" value="ARCHAEAL-TYPE GLUTAMATE SYNTHASE [NADPH]"/>
    <property type="match status" value="1"/>
</dbReference>
<feature type="transmembrane region" description="Helical" evidence="3">
    <location>
        <begin position="20"/>
        <end position="38"/>
    </location>
</feature>
<dbReference type="EMBL" id="JACIJI010000002">
    <property type="protein sequence ID" value="MBB5718823.1"/>
    <property type="molecule type" value="Genomic_DNA"/>
</dbReference>
<organism evidence="5 6">
    <name type="scientific">Stakelama sediminis</name>
    <dbReference type="NCBI Taxonomy" id="463200"/>
    <lineage>
        <taxon>Bacteria</taxon>
        <taxon>Pseudomonadati</taxon>
        <taxon>Pseudomonadota</taxon>
        <taxon>Alphaproteobacteria</taxon>
        <taxon>Sphingomonadales</taxon>
        <taxon>Sphingomonadaceae</taxon>
        <taxon>Stakelama</taxon>
    </lineage>
</organism>
<evidence type="ECO:0000313" key="6">
    <source>
        <dbReference type="Proteomes" id="UP000554342"/>
    </source>
</evidence>
<feature type="domain" description="Glutamate synthase" evidence="4">
    <location>
        <begin position="155"/>
        <end position="484"/>
    </location>
</feature>
<reference evidence="5 6" key="1">
    <citation type="submission" date="2020-08" db="EMBL/GenBank/DDBJ databases">
        <title>Genomic Encyclopedia of Type Strains, Phase IV (KMG-IV): sequencing the most valuable type-strain genomes for metagenomic binning, comparative biology and taxonomic classification.</title>
        <authorList>
            <person name="Goeker M."/>
        </authorList>
    </citation>
    <scope>NUCLEOTIDE SEQUENCE [LARGE SCALE GENOMIC DNA]</scope>
    <source>
        <strain evidence="5 6">DSM 27203</strain>
    </source>
</reference>
<dbReference type="InterPro" id="IPR027283">
    <property type="entry name" value="YerD"/>
</dbReference>
<proteinExistence type="inferred from homology"/>
<evidence type="ECO:0000313" key="5">
    <source>
        <dbReference type="EMBL" id="MBB5718823.1"/>
    </source>
</evidence>
<protein>
    <submittedName>
        <fullName evidence="5">Glutamate synthase domain-containing protein 2</fullName>
    </submittedName>
</protein>
<name>A0A840YYV1_9SPHN</name>
<dbReference type="Gene3D" id="3.20.20.70">
    <property type="entry name" value="Aldolase class I"/>
    <property type="match status" value="1"/>
</dbReference>